<dbReference type="GO" id="GO:0006886">
    <property type="term" value="P:intracellular protein transport"/>
    <property type="evidence" value="ECO:0007669"/>
    <property type="project" value="InterPro"/>
</dbReference>
<gene>
    <name evidence="8" type="ORF">TGFOU_213030</name>
</gene>
<dbReference type="GO" id="GO:0030130">
    <property type="term" value="C:clathrin coat of trans-Golgi network vesicle"/>
    <property type="evidence" value="ECO:0007669"/>
    <property type="project" value="InterPro"/>
</dbReference>
<reference evidence="8 9" key="1">
    <citation type="submission" date="2014-07" db="EMBL/GenBank/DDBJ databases">
        <authorList>
            <person name="Sibley D."/>
            <person name="Venepally P."/>
            <person name="Karamycheva S."/>
            <person name="Hadjithomas M."/>
            <person name="Khan A."/>
            <person name="Brunk B."/>
            <person name="Roos D."/>
            <person name="Caler E."/>
            <person name="Lorenzi H."/>
        </authorList>
    </citation>
    <scope>NUCLEOTIDE SEQUENCE [LARGE SCALE GENOMIC DNA]</scope>
    <source>
        <strain evidence="8 9">FOU</strain>
    </source>
</reference>
<evidence type="ECO:0000256" key="6">
    <source>
        <dbReference type="RuleBase" id="RU363137"/>
    </source>
</evidence>
<comment type="function">
    <text evidence="6">Clathrin is the major protein of the polyhedral coat of coated pits and vesicles.</text>
</comment>
<dbReference type="PANTHER" id="PTHR10639:SF7">
    <property type="entry name" value="CLATHRIN LIGHT CHAIN"/>
    <property type="match status" value="1"/>
</dbReference>
<feature type="region of interest" description="Disordered" evidence="7">
    <location>
        <begin position="279"/>
        <end position="305"/>
    </location>
</feature>
<sequence length="324" mass="35227">MDGDFGATGGGFGDMADFTSSPGLSLNAPVLSADASSPFSRSPRHEQRQPQLSSGSGGYEDVSSSVYSQNDYGCLNGVRSSPQDDDAFFAEEPPVNDSFLEENDVFAMGRENREVSDGYSPPSLQTGSDATQKRDTSFDDRVGPNAQANGVYGLPQDSPLGEATHEEPPKSAPGQQAPRMASGSVEAEIDEQARQAAEAMQEQLRQEVEGRRREEEALKREQRELAQEELKDFYERRKQMIERRSKANQAKENETPNGFADNREGSWTRVIQLIDADDRVRSRAGSSAAGAATSASATASSKDRCKMRELLVELSAQEKPGESN</sequence>
<keyword evidence="3 6" id="KW-0472">Membrane</keyword>
<dbReference type="AlphaFoldDB" id="A0A086LE92"/>
<evidence type="ECO:0000256" key="7">
    <source>
        <dbReference type="SAM" id="MobiDB-lite"/>
    </source>
</evidence>
<dbReference type="GO" id="GO:0005198">
    <property type="term" value="F:structural molecule activity"/>
    <property type="evidence" value="ECO:0007669"/>
    <property type="project" value="InterPro"/>
</dbReference>
<evidence type="ECO:0000256" key="4">
    <source>
        <dbReference type="ARBA" id="ARBA00023176"/>
    </source>
</evidence>
<dbReference type="EMBL" id="AEYH02000417">
    <property type="protein sequence ID" value="KFG54960.1"/>
    <property type="molecule type" value="Genomic_DNA"/>
</dbReference>
<accession>A0A086LE92</accession>
<keyword evidence="4 6" id="KW-0168">Coated pit</keyword>
<name>A0A086LE92_TOXGO</name>
<dbReference type="Proteomes" id="UP000028838">
    <property type="component" value="Unassembled WGS sequence"/>
</dbReference>
<organism evidence="8 9">
    <name type="scientific">Toxoplasma gondii FOU</name>
    <dbReference type="NCBI Taxonomy" id="943167"/>
    <lineage>
        <taxon>Eukaryota</taxon>
        <taxon>Sar</taxon>
        <taxon>Alveolata</taxon>
        <taxon>Apicomplexa</taxon>
        <taxon>Conoidasida</taxon>
        <taxon>Coccidia</taxon>
        <taxon>Eucoccidiorida</taxon>
        <taxon>Eimeriorina</taxon>
        <taxon>Sarcocystidae</taxon>
        <taxon>Toxoplasma</taxon>
    </lineage>
</organism>
<comment type="subcellular location">
    <subcellularLocation>
        <location evidence="1 6">Cytoplasmic vesicle membrane</location>
        <topology evidence="1 6">Peripheral membrane protein</topology>
        <orientation evidence="1 6">Cytoplasmic side</orientation>
    </subcellularLocation>
    <subcellularLocation>
        <location evidence="6">Membrane</location>
        <location evidence="6">Coated pit</location>
        <topology evidence="6">Peripheral membrane protein</topology>
        <orientation evidence="6">Cytoplasmic side</orientation>
    </subcellularLocation>
    <text evidence="6">Cytoplasmic face of coated pits and vesicles.</text>
</comment>
<dbReference type="OrthoDB" id="331465at2759"/>
<evidence type="ECO:0000256" key="5">
    <source>
        <dbReference type="ARBA" id="ARBA00023329"/>
    </source>
</evidence>
<proteinExistence type="inferred from homology"/>
<evidence type="ECO:0000256" key="3">
    <source>
        <dbReference type="ARBA" id="ARBA00023136"/>
    </source>
</evidence>
<evidence type="ECO:0000256" key="1">
    <source>
        <dbReference type="ARBA" id="ARBA00004180"/>
    </source>
</evidence>
<dbReference type="GO" id="GO:0032050">
    <property type="term" value="F:clathrin heavy chain binding"/>
    <property type="evidence" value="ECO:0007669"/>
    <property type="project" value="TreeGrafter"/>
</dbReference>
<feature type="compositionally biased region" description="Polar residues" evidence="7">
    <location>
        <begin position="62"/>
        <end position="71"/>
    </location>
</feature>
<evidence type="ECO:0000313" key="8">
    <source>
        <dbReference type="EMBL" id="KFG54960.1"/>
    </source>
</evidence>
<feature type="compositionally biased region" description="Low complexity" evidence="7">
    <location>
        <begin position="194"/>
        <end position="203"/>
    </location>
</feature>
<dbReference type="PANTHER" id="PTHR10639">
    <property type="entry name" value="CLATHRIN LIGHT CHAIN"/>
    <property type="match status" value="1"/>
</dbReference>
<evidence type="ECO:0000313" key="9">
    <source>
        <dbReference type="Proteomes" id="UP000028838"/>
    </source>
</evidence>
<feature type="compositionally biased region" description="Basic and acidic residues" evidence="7">
    <location>
        <begin position="241"/>
        <end position="254"/>
    </location>
</feature>
<feature type="compositionally biased region" description="Basic and acidic residues" evidence="7">
    <location>
        <begin position="131"/>
        <end position="142"/>
    </location>
</feature>
<feature type="region of interest" description="Disordered" evidence="7">
    <location>
        <begin position="1"/>
        <end position="225"/>
    </location>
</feature>
<dbReference type="InterPro" id="IPR000996">
    <property type="entry name" value="Clathrin_L-chain"/>
</dbReference>
<protein>
    <recommendedName>
        <fullName evidence="6">Clathrin light chain</fullName>
    </recommendedName>
</protein>
<feature type="region of interest" description="Disordered" evidence="7">
    <location>
        <begin position="241"/>
        <end position="264"/>
    </location>
</feature>
<dbReference type="GO" id="GO:0030132">
    <property type="term" value="C:clathrin coat of coated pit"/>
    <property type="evidence" value="ECO:0007669"/>
    <property type="project" value="InterPro"/>
</dbReference>
<feature type="compositionally biased region" description="Gly residues" evidence="7">
    <location>
        <begin position="1"/>
        <end position="13"/>
    </location>
</feature>
<keyword evidence="5 6" id="KW-0968">Cytoplasmic vesicle</keyword>
<comment type="caution">
    <text evidence="8">The sequence shown here is derived from an EMBL/GenBank/DDBJ whole genome shotgun (WGS) entry which is preliminary data.</text>
</comment>
<comment type="similarity">
    <text evidence="2 6">Belongs to the clathrin light chain family.</text>
</comment>
<feature type="compositionally biased region" description="Basic and acidic residues" evidence="7">
    <location>
        <begin position="204"/>
        <end position="225"/>
    </location>
</feature>
<evidence type="ECO:0000256" key="2">
    <source>
        <dbReference type="ARBA" id="ARBA00005263"/>
    </source>
</evidence>
<dbReference type="VEuPathDB" id="ToxoDB:TGFOU_213030"/>
<dbReference type="GO" id="GO:0072583">
    <property type="term" value="P:clathrin-dependent endocytosis"/>
    <property type="evidence" value="ECO:0007669"/>
    <property type="project" value="TreeGrafter"/>
</dbReference>
<feature type="compositionally biased region" description="Low complexity" evidence="7">
    <location>
        <begin position="283"/>
        <end position="300"/>
    </location>
</feature>
<dbReference type="Pfam" id="PF01086">
    <property type="entry name" value="Clathrin_lg_ch"/>
    <property type="match status" value="1"/>
</dbReference>